<proteinExistence type="predicted"/>
<evidence type="ECO:0000313" key="2">
    <source>
        <dbReference type="Proteomes" id="UP000469440"/>
    </source>
</evidence>
<sequence>MELVKASVKAQDTETLLNCFTLMSDTTLEEAERMVFAVITDELELRGAVKYDEETEEYSVCA</sequence>
<dbReference type="OrthoDB" id="9897311at2"/>
<comment type="caution">
    <text evidence="1">The sequence shown here is derived from an EMBL/GenBank/DDBJ whole genome shotgun (WGS) entry which is preliminary data.</text>
</comment>
<name>A0A6N8I1J0_9FIRM</name>
<dbReference type="EMBL" id="VWXL01000075">
    <property type="protein sequence ID" value="MVB11829.1"/>
    <property type="molecule type" value="Genomic_DNA"/>
</dbReference>
<protein>
    <submittedName>
        <fullName evidence="1">Uncharacterized protein</fullName>
    </submittedName>
</protein>
<reference evidence="1 2" key="1">
    <citation type="submission" date="2019-09" db="EMBL/GenBank/DDBJ databases">
        <title>Genome sequence of Clostridium sp. EA1.</title>
        <authorList>
            <person name="Poehlein A."/>
            <person name="Bengelsdorf F.R."/>
            <person name="Daniel R."/>
        </authorList>
    </citation>
    <scope>NUCLEOTIDE SEQUENCE [LARGE SCALE GENOMIC DNA]</scope>
    <source>
        <strain evidence="1 2">EA1</strain>
    </source>
</reference>
<evidence type="ECO:0000313" key="1">
    <source>
        <dbReference type="EMBL" id="MVB11829.1"/>
    </source>
</evidence>
<dbReference type="Proteomes" id="UP000469440">
    <property type="component" value="Unassembled WGS sequence"/>
</dbReference>
<organism evidence="1 2">
    <name type="scientific">Caproicibacter fermentans</name>
    <dbReference type="NCBI Taxonomy" id="2576756"/>
    <lineage>
        <taxon>Bacteria</taxon>
        <taxon>Bacillati</taxon>
        <taxon>Bacillota</taxon>
        <taxon>Clostridia</taxon>
        <taxon>Eubacteriales</taxon>
        <taxon>Acutalibacteraceae</taxon>
        <taxon>Caproicibacter</taxon>
    </lineage>
</organism>
<gene>
    <name evidence="1" type="ORF">CAFE_25560</name>
</gene>
<accession>A0A6N8I1J0</accession>
<dbReference type="AlphaFoldDB" id="A0A6N8I1J0"/>
<dbReference type="RefSeq" id="WP_156990893.1">
    <property type="nucleotide sequence ID" value="NZ_VWXL01000075.1"/>
</dbReference>
<keyword evidence="2" id="KW-1185">Reference proteome</keyword>